<dbReference type="HOGENOM" id="CLU_526435_0_0_11"/>
<dbReference type="KEGG" id="ams:AMIS_1020"/>
<feature type="region of interest" description="Disordered" evidence="1">
    <location>
        <begin position="453"/>
        <end position="472"/>
    </location>
</feature>
<dbReference type="RefSeq" id="WP_014440222.1">
    <property type="nucleotide sequence ID" value="NC_017093.1"/>
</dbReference>
<gene>
    <name evidence="4" type="ordered locus">AMIS_1020</name>
</gene>
<dbReference type="EMBL" id="AP012319">
    <property type="protein sequence ID" value="BAL85322.1"/>
    <property type="molecule type" value="Genomic_DNA"/>
</dbReference>
<sequence>MSAFAGRIATTASAVLLAVGCCPFPAIAAATGATIAPRFQQLTLAPGGEGQEALLWAAVDMGDTSGVQVVDYTVDYSGIASFAEVELTEAVQSVGLGSLSTAGDPVSVTSSAAPSDEGCTASGSTFVCSVQVYLQGTAPLFGLGYFGVKPQADAEAGDAGVIKVTASVGDGAESTSESPVRVGEGINLEALEGDAVESTPGETAELTGRISNAGSTVADGISMFLGVSPDVLTGTRYSNCEYGNAVICTFDTTLQPGTTYELAEPFGLGIPDDAIDGSKLESEFSWTSSTEWDDLVASWPDELLDEIFGDRQPGDGGELALTQVASAAGTPQVDLDYTNNTAAVTVAVAGGAIADFAAVGDKVTAAAGSATDIQVGMVNNGPGRLYPDLFENNHVIFDVQLPPHTYVDGSGEAVCYGKDTNRFACATVESLEPSGREVYDFVVQVEKKPGKKGSVQVQELSDSGESDNDTASITIDVAGGDDLPITGPGGLLTGGLLLLGVGTIVRFMSRRRSGPVG</sequence>
<keyword evidence="2" id="KW-1133">Transmembrane helix</keyword>
<dbReference type="Proteomes" id="UP000007882">
    <property type="component" value="Chromosome"/>
</dbReference>
<keyword evidence="3" id="KW-0732">Signal</keyword>
<feature type="chain" id="PRO_5003627406" description="DUF11 domain-containing protein" evidence="3">
    <location>
        <begin position="29"/>
        <end position="517"/>
    </location>
</feature>
<dbReference type="AlphaFoldDB" id="I0GX35"/>
<evidence type="ECO:0000313" key="5">
    <source>
        <dbReference type="Proteomes" id="UP000007882"/>
    </source>
</evidence>
<evidence type="ECO:0000256" key="3">
    <source>
        <dbReference type="SAM" id="SignalP"/>
    </source>
</evidence>
<name>I0GX35_ACTM4</name>
<accession>I0GX35</accession>
<keyword evidence="2" id="KW-0472">Membrane</keyword>
<feature type="transmembrane region" description="Helical" evidence="2">
    <location>
        <begin position="489"/>
        <end position="508"/>
    </location>
</feature>
<dbReference type="PROSITE" id="PS51257">
    <property type="entry name" value="PROKAR_LIPOPROTEIN"/>
    <property type="match status" value="1"/>
</dbReference>
<keyword evidence="5" id="KW-1185">Reference proteome</keyword>
<keyword evidence="2" id="KW-0812">Transmembrane</keyword>
<organism evidence="4 5">
    <name type="scientific">Actinoplanes missouriensis (strain ATCC 14538 / DSM 43046 / CBS 188.64 / JCM 3121 / NBRC 102363 / NCIMB 12654 / NRRL B-3342 / UNCC 431)</name>
    <dbReference type="NCBI Taxonomy" id="512565"/>
    <lineage>
        <taxon>Bacteria</taxon>
        <taxon>Bacillati</taxon>
        <taxon>Actinomycetota</taxon>
        <taxon>Actinomycetes</taxon>
        <taxon>Micromonosporales</taxon>
        <taxon>Micromonosporaceae</taxon>
        <taxon>Actinoplanes</taxon>
    </lineage>
</organism>
<dbReference type="OrthoDB" id="3967140at2"/>
<dbReference type="PATRIC" id="fig|512565.3.peg.104"/>
<evidence type="ECO:0000313" key="4">
    <source>
        <dbReference type="EMBL" id="BAL85322.1"/>
    </source>
</evidence>
<feature type="signal peptide" evidence="3">
    <location>
        <begin position="1"/>
        <end position="28"/>
    </location>
</feature>
<evidence type="ECO:0000256" key="2">
    <source>
        <dbReference type="SAM" id="Phobius"/>
    </source>
</evidence>
<evidence type="ECO:0008006" key="6">
    <source>
        <dbReference type="Google" id="ProtNLM"/>
    </source>
</evidence>
<evidence type="ECO:0000256" key="1">
    <source>
        <dbReference type="SAM" id="MobiDB-lite"/>
    </source>
</evidence>
<dbReference type="STRING" id="512565.AMIS_1020"/>
<reference evidence="4 5" key="1">
    <citation type="submission" date="2012-02" db="EMBL/GenBank/DDBJ databases">
        <title>Complete genome sequence of Actinoplanes missouriensis 431 (= NBRC 102363).</title>
        <authorList>
            <person name="Ohnishi Y."/>
            <person name="Ishikawa J."/>
            <person name="Sekine M."/>
            <person name="Hosoyama A."/>
            <person name="Harada T."/>
            <person name="Narita H."/>
            <person name="Hata T."/>
            <person name="Konno Y."/>
            <person name="Tutikane K."/>
            <person name="Fujita N."/>
            <person name="Horinouchi S."/>
            <person name="Hayakawa M."/>
        </authorList>
    </citation>
    <scope>NUCLEOTIDE SEQUENCE [LARGE SCALE GENOMIC DNA]</scope>
    <source>
        <strain evidence="5">ATCC 14538 / DSM 43046 / CBS 188.64 / JCM 3121 / NBRC 102363 / NCIMB 12654 / NRRL B-3342 / UNCC 431</strain>
    </source>
</reference>
<dbReference type="eggNOG" id="ENOG503426H">
    <property type="taxonomic scope" value="Bacteria"/>
</dbReference>
<proteinExistence type="predicted"/>
<protein>
    <recommendedName>
        <fullName evidence="6">DUF11 domain-containing protein</fullName>
    </recommendedName>
</protein>